<dbReference type="OrthoDB" id="410058at2759"/>
<dbReference type="SUPFAM" id="SSF48208">
    <property type="entry name" value="Six-hairpin glycosidases"/>
    <property type="match status" value="1"/>
</dbReference>
<feature type="domain" description="Glycosyl hydrolase family 63 C-terminal" evidence="12">
    <location>
        <begin position="255"/>
        <end position="289"/>
    </location>
</feature>
<evidence type="ECO:0000313" key="13">
    <source>
        <dbReference type="EMBL" id="KAF0980515.1"/>
    </source>
</evidence>
<evidence type="ECO:0000256" key="9">
    <source>
        <dbReference type="ARBA" id="ARBA00023180"/>
    </source>
</evidence>
<dbReference type="InterPro" id="IPR031335">
    <property type="entry name" value="Glyco_hydro_63_C"/>
</dbReference>
<keyword evidence="7" id="KW-1133">Transmembrane helix</keyword>
<dbReference type="Proteomes" id="UP000444721">
    <property type="component" value="Unassembled WGS sequence"/>
</dbReference>
<dbReference type="GO" id="GO:0004573">
    <property type="term" value="F:Glc3Man9GlcNAc2 oligosaccharide glucosidase activity"/>
    <property type="evidence" value="ECO:0007669"/>
    <property type="project" value="UniProtKB-EC"/>
</dbReference>
<evidence type="ECO:0000256" key="7">
    <source>
        <dbReference type="ARBA" id="ARBA00022989"/>
    </source>
</evidence>
<dbReference type="InterPro" id="IPR008928">
    <property type="entry name" value="6-hairpin_glycosidase_sf"/>
</dbReference>
<dbReference type="EC" id="3.2.1.106" evidence="11"/>
<evidence type="ECO:0000259" key="12">
    <source>
        <dbReference type="Pfam" id="PF03200"/>
    </source>
</evidence>
<dbReference type="PANTHER" id="PTHR10412:SF11">
    <property type="entry name" value="MANNOSYL-OLIGOSACCHARIDE GLUCOSIDASE"/>
    <property type="match status" value="1"/>
</dbReference>
<evidence type="ECO:0000256" key="4">
    <source>
        <dbReference type="ARBA" id="ARBA00022801"/>
    </source>
</evidence>
<evidence type="ECO:0000256" key="2">
    <source>
        <dbReference type="ARBA" id="ARBA00010833"/>
    </source>
</evidence>
<dbReference type="PANTHER" id="PTHR10412">
    <property type="entry name" value="MANNOSYL-OLIGOSACCHARIDE GLUCOSIDASE"/>
    <property type="match status" value="1"/>
</dbReference>
<dbReference type="GO" id="GO:0005789">
    <property type="term" value="C:endoplasmic reticulum membrane"/>
    <property type="evidence" value="ECO:0007669"/>
    <property type="project" value="UniProtKB-SubCell"/>
</dbReference>
<evidence type="ECO:0000256" key="10">
    <source>
        <dbReference type="ARBA" id="ARBA00023295"/>
    </source>
</evidence>
<evidence type="ECO:0000256" key="5">
    <source>
        <dbReference type="ARBA" id="ARBA00022824"/>
    </source>
</evidence>
<feature type="domain" description="Glycosyl hydrolase family 63 C-terminal" evidence="12">
    <location>
        <begin position="95"/>
        <end position="174"/>
    </location>
</feature>
<dbReference type="RefSeq" id="XP_044565228.1">
    <property type="nucleotide sequence ID" value="XM_044704391.1"/>
</dbReference>
<dbReference type="AlphaFoldDB" id="A0A6A5C4W2"/>
<keyword evidence="3" id="KW-0812">Transmembrane</keyword>
<evidence type="ECO:0000313" key="14">
    <source>
        <dbReference type="Proteomes" id="UP000444721"/>
    </source>
</evidence>
<dbReference type="Pfam" id="PF03200">
    <property type="entry name" value="Glyco_hydro_63"/>
    <property type="match status" value="3"/>
</dbReference>
<reference evidence="13 14" key="1">
    <citation type="journal article" date="2019" name="Sci. Rep.">
        <title>Nanopore sequencing improves the draft genome of the human pathogenic amoeba Naegleria fowleri.</title>
        <authorList>
            <person name="Liechti N."/>
            <person name="Schurch N."/>
            <person name="Bruggmann R."/>
            <person name="Wittwer M."/>
        </authorList>
    </citation>
    <scope>NUCLEOTIDE SEQUENCE [LARGE SCALE GENOMIC DNA]</scope>
    <source>
        <strain evidence="13 14">ATCC 30894</strain>
    </source>
</reference>
<keyword evidence="9" id="KW-0325">Glycoprotein</keyword>
<dbReference type="EMBL" id="VFQX01000019">
    <property type="protein sequence ID" value="KAF0980515.1"/>
    <property type="molecule type" value="Genomic_DNA"/>
</dbReference>
<dbReference type="InterPro" id="IPR012341">
    <property type="entry name" value="6hp_glycosidase-like_sf"/>
</dbReference>
<name>A0A6A5C4W2_NAEFO</name>
<comment type="similarity">
    <text evidence="2">Belongs to the glycosyl hydrolase 63 family.</text>
</comment>
<keyword evidence="10" id="KW-0326">Glycosidase</keyword>
<keyword evidence="6" id="KW-0735">Signal-anchor</keyword>
<protein>
    <recommendedName>
        <fullName evidence="11">mannosyl-oligosaccharide glucosidase</fullName>
        <ecNumber evidence="11">3.2.1.106</ecNumber>
    </recommendedName>
</protein>
<dbReference type="VEuPathDB" id="AmoebaDB:NF0044160"/>
<dbReference type="VEuPathDB" id="AmoebaDB:NfTy_026860"/>
<comment type="subcellular location">
    <subcellularLocation>
        <location evidence="1">Endoplasmic reticulum membrane</location>
        <topology evidence="1">Single-pass type II membrane protein</topology>
    </subcellularLocation>
</comment>
<sequence>MQNQKLLSLIPNKQSFPRPFYWDEAFMEMMQVRWNADVFEEVTRYWHFEAILDRISGWIDREQFIGEEARYQQPEWAWYGLNNQMNPPVYFINFSLDSGLDDYPRFPQVEPGEIDVDIQTWLAKAALVMSNLLKLLSKPQHLIDYFASLSAVIAKNLHDLFWSESLGFYADRSSKFGMGHHIGYIGMLPICLNLETNLTRVEQTIAKMGDSNLLFSEGHGLLSLSFKDENFEWSGQDCIIMRNNMDCHHHVEDNSIGAVYETYHPTDGRGFSNYPFTGWSALVVLLMAEDYQ</sequence>
<keyword evidence="4" id="KW-0378">Hydrolase</keyword>
<gene>
    <name evidence="13" type="ORF">FDP41_013729</name>
</gene>
<comment type="caution">
    <text evidence="13">The sequence shown here is derived from an EMBL/GenBank/DDBJ whole genome shotgun (WGS) entry which is preliminary data.</text>
</comment>
<evidence type="ECO:0000256" key="6">
    <source>
        <dbReference type="ARBA" id="ARBA00022968"/>
    </source>
</evidence>
<evidence type="ECO:0000256" key="1">
    <source>
        <dbReference type="ARBA" id="ARBA00004648"/>
    </source>
</evidence>
<keyword evidence="5" id="KW-0256">Endoplasmic reticulum</keyword>
<evidence type="ECO:0000256" key="3">
    <source>
        <dbReference type="ARBA" id="ARBA00022692"/>
    </source>
</evidence>
<dbReference type="Gene3D" id="1.50.10.10">
    <property type="match status" value="2"/>
</dbReference>
<proteinExistence type="inferred from homology"/>
<keyword evidence="14" id="KW-1185">Reference proteome</keyword>
<dbReference type="GeneID" id="68120944"/>
<dbReference type="InterPro" id="IPR004888">
    <property type="entry name" value="Glycoside_hydrolase_63"/>
</dbReference>
<organism evidence="13 14">
    <name type="scientific">Naegleria fowleri</name>
    <name type="common">Brain eating amoeba</name>
    <dbReference type="NCBI Taxonomy" id="5763"/>
    <lineage>
        <taxon>Eukaryota</taxon>
        <taxon>Discoba</taxon>
        <taxon>Heterolobosea</taxon>
        <taxon>Tetramitia</taxon>
        <taxon>Eutetramitia</taxon>
        <taxon>Vahlkampfiidae</taxon>
        <taxon>Naegleria</taxon>
    </lineage>
</organism>
<dbReference type="GO" id="GO:0009311">
    <property type="term" value="P:oligosaccharide metabolic process"/>
    <property type="evidence" value="ECO:0007669"/>
    <property type="project" value="InterPro"/>
</dbReference>
<evidence type="ECO:0000256" key="8">
    <source>
        <dbReference type="ARBA" id="ARBA00023136"/>
    </source>
</evidence>
<dbReference type="VEuPathDB" id="AmoebaDB:FDP41_013729"/>
<evidence type="ECO:0000256" key="11">
    <source>
        <dbReference type="ARBA" id="ARBA00038888"/>
    </source>
</evidence>
<accession>A0A6A5C4W2</accession>
<dbReference type="GO" id="GO:0006487">
    <property type="term" value="P:protein N-linked glycosylation"/>
    <property type="evidence" value="ECO:0007669"/>
    <property type="project" value="TreeGrafter"/>
</dbReference>
<keyword evidence="8" id="KW-0472">Membrane</keyword>
<feature type="domain" description="Glycosyl hydrolase family 63 C-terminal" evidence="12">
    <location>
        <begin position="2"/>
        <end position="94"/>
    </location>
</feature>